<gene>
    <name evidence="3" type="primary">YIM1</name>
    <name evidence="3" type="ORF">FIM1_2111</name>
</gene>
<organism evidence="3 4">
    <name type="scientific">Kluyveromyces marxianus</name>
    <name type="common">Yeast</name>
    <name type="synonym">Candida kefyr</name>
    <dbReference type="NCBI Taxonomy" id="4911"/>
    <lineage>
        <taxon>Eukaryota</taxon>
        <taxon>Fungi</taxon>
        <taxon>Dikarya</taxon>
        <taxon>Ascomycota</taxon>
        <taxon>Saccharomycotina</taxon>
        <taxon>Saccharomycetes</taxon>
        <taxon>Saccharomycetales</taxon>
        <taxon>Saccharomycetaceae</taxon>
        <taxon>Kluyveromyces</taxon>
    </lineage>
</organism>
<feature type="transmembrane region" description="Helical" evidence="1">
    <location>
        <begin position="40"/>
        <end position="65"/>
    </location>
</feature>
<evidence type="ECO:0000256" key="2">
    <source>
        <dbReference type="SAM" id="SignalP"/>
    </source>
</evidence>
<evidence type="ECO:0000313" key="4">
    <source>
        <dbReference type="Proteomes" id="UP000422736"/>
    </source>
</evidence>
<keyword evidence="2" id="KW-0732">Signal</keyword>
<feature type="chain" id="PRO_5046601588" evidence="2">
    <location>
        <begin position="17"/>
        <end position="99"/>
    </location>
</feature>
<accession>A0ABX6EUV7</accession>
<sequence length="99" mass="11262">MFAFLFIPFFLSLCYPCKVTPHAGSTIEPFYLFSKQFVDSFLRAFLFVIYFSFLSLSAAVGILLFSAERCKVHRKKAKGFSNIKAIQCTQSKRVRAKGS</sequence>
<evidence type="ECO:0000256" key="1">
    <source>
        <dbReference type="SAM" id="Phobius"/>
    </source>
</evidence>
<evidence type="ECO:0000313" key="3">
    <source>
        <dbReference type="EMBL" id="QGN15421.1"/>
    </source>
</evidence>
<reference evidence="3 4" key="1">
    <citation type="submission" date="2016-03" db="EMBL/GenBank/DDBJ databases">
        <title>How can Kluyveromyces marxianus grow so fast - potential evolutionary course in Saccharomyces Complex revealed by comparative genomics.</title>
        <authorList>
            <person name="Mo W."/>
            <person name="Lu W."/>
            <person name="Yang X."/>
            <person name="Qi J."/>
            <person name="Lv H."/>
        </authorList>
    </citation>
    <scope>NUCLEOTIDE SEQUENCE [LARGE SCALE GENOMIC DNA]</scope>
    <source>
        <strain evidence="3 4">FIM1</strain>
    </source>
</reference>
<protein>
    <submittedName>
        <fullName evidence="3">YMR152W</fullName>
    </submittedName>
</protein>
<dbReference type="EMBL" id="CP015056">
    <property type="protein sequence ID" value="QGN15421.1"/>
    <property type="molecule type" value="Genomic_DNA"/>
</dbReference>
<name>A0ABX6EUV7_KLUMA</name>
<reference evidence="3 4" key="2">
    <citation type="submission" date="2019-11" db="EMBL/GenBank/DDBJ databases">
        <authorList>
            <person name="Lu H."/>
        </authorList>
    </citation>
    <scope>NUCLEOTIDE SEQUENCE [LARGE SCALE GENOMIC DNA]</scope>
    <source>
        <strain evidence="3 4">FIM1</strain>
    </source>
</reference>
<proteinExistence type="predicted"/>
<keyword evidence="1" id="KW-1133">Transmembrane helix</keyword>
<keyword evidence="4" id="KW-1185">Reference proteome</keyword>
<dbReference type="Proteomes" id="UP000422736">
    <property type="component" value="Chromosome 3"/>
</dbReference>
<keyword evidence="1" id="KW-0812">Transmembrane</keyword>
<feature type="signal peptide" evidence="2">
    <location>
        <begin position="1"/>
        <end position="16"/>
    </location>
</feature>
<keyword evidence="1" id="KW-0472">Membrane</keyword>